<dbReference type="EMBL" id="FLRH01000003">
    <property type="protein sequence ID" value="SBT63937.1"/>
    <property type="molecule type" value="Genomic_DNA"/>
</dbReference>
<feature type="region of interest" description="Disordered" evidence="1">
    <location>
        <begin position="451"/>
        <end position="502"/>
    </location>
</feature>
<dbReference type="AlphaFoldDB" id="A0A1A9B4V6"/>
<gene>
    <name evidence="2" type="ORF">GA0070622_0905</name>
</gene>
<sequence length="502" mass="55358">MPLPTDDLGWVTHLASRHDRELPQLQELNALYEGSAPLHYIHPEILREVGERLQAVSLGWPMLAVDPLEERLDVLGFRYPEDDDEPDPDTPADELASATADKNLQRVWQDNDLDEEAQLGRLDALVMRRSYIAVGTNEDDDDTPLVTVESPLEMYADIDPRTRAPRAALRRWVEDPDSLIRLPQEYATLYMPNHTVWFDRGPQGWREIGRDVHNVGEVLVTPLTNRGRLADRYGKSELTIPLLTLSHAANKLASDMMVAAEFHAIPLRALFGIGEDDLVDDKGQKQSALQVIMGKLLTLEGGGEDTDGGGIKAHEFAASSLANFHQSLTQLAKHATALVGLPPTAFGVVTDTPASAEAWRAAEARLIKRAERKTVPFSGSYKRVNRHVRRLQDGDWDPATKRLETIWRDPSTPTRAQAADAVRKVFGGDEPIITKRQAREDLGYSQGQIRRMQAEDAAEADRDPVREIINLGMGGQSAPVEPPAPPAPVPAPAPQPEPAGVG</sequence>
<protein>
    <submittedName>
        <fullName evidence="2">Phage portal protein, SPP1 Gp6-like</fullName>
    </submittedName>
</protein>
<dbReference type="Proteomes" id="UP000199558">
    <property type="component" value="Unassembled WGS sequence"/>
</dbReference>
<dbReference type="RefSeq" id="WP_091568898.1">
    <property type="nucleotide sequence ID" value="NZ_FLRH01000003.1"/>
</dbReference>
<organism evidence="2 3">
    <name type="scientific">Micromonospora sediminicola</name>
    <dbReference type="NCBI Taxonomy" id="946078"/>
    <lineage>
        <taxon>Bacteria</taxon>
        <taxon>Bacillati</taxon>
        <taxon>Actinomycetota</taxon>
        <taxon>Actinomycetes</taxon>
        <taxon>Micromonosporales</taxon>
        <taxon>Micromonosporaceae</taxon>
        <taxon>Micromonospora</taxon>
    </lineage>
</organism>
<dbReference type="InterPro" id="IPR021145">
    <property type="entry name" value="Portal_protein_SPP1_Gp6-like"/>
</dbReference>
<evidence type="ECO:0000313" key="3">
    <source>
        <dbReference type="Proteomes" id="UP000199558"/>
    </source>
</evidence>
<dbReference type="OrthoDB" id="1780383at2"/>
<proteinExistence type="predicted"/>
<name>A0A1A9B4V6_9ACTN</name>
<feature type="compositionally biased region" description="Pro residues" evidence="1">
    <location>
        <begin position="480"/>
        <end position="502"/>
    </location>
</feature>
<dbReference type="STRING" id="946078.GA0070622_0905"/>
<reference evidence="3" key="1">
    <citation type="submission" date="2016-06" db="EMBL/GenBank/DDBJ databases">
        <authorList>
            <person name="Varghese N."/>
            <person name="Submissions Spin"/>
        </authorList>
    </citation>
    <scope>NUCLEOTIDE SEQUENCE [LARGE SCALE GENOMIC DNA]</scope>
    <source>
        <strain evidence="3">DSM 45794</strain>
    </source>
</reference>
<evidence type="ECO:0000256" key="1">
    <source>
        <dbReference type="SAM" id="MobiDB-lite"/>
    </source>
</evidence>
<evidence type="ECO:0000313" key="2">
    <source>
        <dbReference type="EMBL" id="SBT63937.1"/>
    </source>
</evidence>
<dbReference type="Pfam" id="PF05133">
    <property type="entry name" value="SPP1_portal"/>
    <property type="match status" value="1"/>
</dbReference>
<keyword evidence="3" id="KW-1185">Reference proteome</keyword>
<accession>A0A1A9B4V6</accession>